<reference evidence="2 3" key="1">
    <citation type="submission" date="2018-09" db="EMBL/GenBank/DDBJ databases">
        <title>Genomic Encyclopedia of Archaeal and Bacterial Type Strains, Phase II (KMG-II): from individual species to whole genera.</title>
        <authorList>
            <person name="Goeker M."/>
        </authorList>
    </citation>
    <scope>NUCLEOTIDE SEQUENCE [LARGE SCALE GENOMIC DNA]</scope>
    <source>
        <strain evidence="2 3">DSM 16505</strain>
    </source>
</reference>
<evidence type="ECO:0000313" key="3">
    <source>
        <dbReference type="Proteomes" id="UP000285780"/>
    </source>
</evidence>
<feature type="transmembrane region" description="Helical" evidence="1">
    <location>
        <begin position="85"/>
        <end position="106"/>
    </location>
</feature>
<accession>A0A420DY33</accession>
<keyword evidence="1" id="KW-0812">Transmembrane</keyword>
<feature type="transmembrane region" description="Helical" evidence="1">
    <location>
        <begin position="7"/>
        <end position="29"/>
    </location>
</feature>
<dbReference type="RefSeq" id="WP_028891141.1">
    <property type="nucleotide sequence ID" value="NZ_RAQM01000014.1"/>
</dbReference>
<feature type="transmembrane region" description="Helical" evidence="1">
    <location>
        <begin position="49"/>
        <end position="73"/>
    </location>
</feature>
<name>A0A420DY33_9FLAO</name>
<dbReference type="AlphaFoldDB" id="A0A420DY33"/>
<sequence length="113" mass="13116">MKYLKQLLTYLIWTSLSLLLGIGYMRIVLGPNNVSKEGLGYLFHLFYNWGLFHVGLVVGFVIAFLFILVDFFYLKKRFKKKDKLIIVRFGSLLTITIVVAAIHYILEKVIDVI</sequence>
<keyword evidence="1" id="KW-1133">Transmembrane helix</keyword>
<gene>
    <name evidence="2" type="ORF">C8N26_2727</name>
</gene>
<proteinExistence type="predicted"/>
<protein>
    <submittedName>
        <fullName evidence="2">Uncharacterized protein</fullName>
    </submittedName>
</protein>
<evidence type="ECO:0000256" key="1">
    <source>
        <dbReference type="SAM" id="Phobius"/>
    </source>
</evidence>
<comment type="caution">
    <text evidence="2">The sequence shown here is derived from an EMBL/GenBank/DDBJ whole genome shotgun (WGS) entry which is preliminary data.</text>
</comment>
<organism evidence="2 3">
    <name type="scientific">Tenacibaculum lutimaris</name>
    <dbReference type="NCBI Taxonomy" id="285258"/>
    <lineage>
        <taxon>Bacteria</taxon>
        <taxon>Pseudomonadati</taxon>
        <taxon>Bacteroidota</taxon>
        <taxon>Flavobacteriia</taxon>
        <taxon>Flavobacteriales</taxon>
        <taxon>Flavobacteriaceae</taxon>
        <taxon>Tenacibaculum</taxon>
    </lineage>
</organism>
<evidence type="ECO:0000313" key="2">
    <source>
        <dbReference type="EMBL" id="RKF02738.1"/>
    </source>
</evidence>
<dbReference type="Proteomes" id="UP000285780">
    <property type="component" value="Unassembled WGS sequence"/>
</dbReference>
<dbReference type="EMBL" id="RAQM01000014">
    <property type="protein sequence ID" value="RKF02738.1"/>
    <property type="molecule type" value="Genomic_DNA"/>
</dbReference>
<keyword evidence="1" id="KW-0472">Membrane</keyword>
<keyword evidence="3" id="KW-1185">Reference proteome</keyword>